<reference evidence="2" key="1">
    <citation type="submission" date="2021-11" db="EMBL/GenBank/DDBJ databases">
        <authorList>
            <consortium name="Genoscope - CEA"/>
            <person name="William W."/>
        </authorList>
    </citation>
    <scope>NUCLEOTIDE SEQUENCE</scope>
</reference>
<dbReference type="AlphaFoldDB" id="A0A8J2SVQ7"/>
<feature type="signal peptide" evidence="1">
    <location>
        <begin position="1"/>
        <end position="27"/>
    </location>
</feature>
<dbReference type="Proteomes" id="UP000789595">
    <property type="component" value="Unassembled WGS sequence"/>
</dbReference>
<name>A0A8J2SVQ7_9STRA</name>
<evidence type="ECO:0000256" key="1">
    <source>
        <dbReference type="SAM" id="SignalP"/>
    </source>
</evidence>
<evidence type="ECO:0000313" key="3">
    <source>
        <dbReference type="Proteomes" id="UP000789595"/>
    </source>
</evidence>
<keyword evidence="3" id="KW-1185">Reference proteome</keyword>
<keyword evidence="1" id="KW-0732">Signal</keyword>
<comment type="caution">
    <text evidence="2">The sequence shown here is derived from an EMBL/GenBank/DDBJ whole genome shotgun (WGS) entry which is preliminary data.</text>
</comment>
<protein>
    <submittedName>
        <fullName evidence="2">Uncharacterized protein</fullName>
    </submittedName>
</protein>
<sequence>MGDRRQAARRTMRSVLVVLALWDAGAAADLAALAPLAPEEHAPAVKRSAERAAKASRLLADHGHLLPPDLREKAHDLLNEHDFRVHAALDSARPGPALAAIQKKESGYLKAFQKLGGERAATKAKQLPKDEERRKLRATRDVLRAATGLDAEEPVWGAPFRALEELFGDGHAPMEALGVSAKFFEDGTALTRRYHVALQPPCDCWTFGREAVVEQARNVAESLKAPPLVEAWLDSIAADDTGKLPSVGFGVSAEDGACKLYVLNYGGNELPPLPLVDSLPQTARKPDRAPSVLVSVEWKFGDMKTQQMRQYAVEAAEGDVAVARHTQDERFAGDELVAALDGTFGVKQSEDIAVTAPFQYVGDTTPPLVAAPLSKSGLKLKRQDGGIDSNAETDAKLAALLKDAAPGAGAWLDKSRVIRHALSNVQFGEGFVTLYRHPTVFGFVDPSSAPQHLALRNALTKNTHSLRRRLSGLTACDQAEEDFIDRAVSDAAFVCVAFDLWIVVVRRLLDCVESCLVGRRAPVDATHSFSDTQVWGSNPDDSTCAQDGKNPANAGMCPQSCQDDIACMIAACSDCALVDAVCDEPVDLGAHPSLASGDLRFQYKAPVVMAGADGSNRDNIEGDCHTYVDQSDIVQPLGRKSLEGQLEDDVQCKDKHQDDIDFDCWVESDHNDAGTATIVCEGCSPDGTQSGFEAAMATFFQNLVASTGGPCSFDAAASLTSLAGATSNVQSRYSDVDDAMVPDNKKLQMPYGDSGLFETMNLWGPEGCRYPYYGFLPDEPLCKDCSSMAQAKEDVLNGLWDGPCNDDDPRGDDDSLPLPPNYPGCGCDCADFLRRDLSTACTATSCINVAQQYAPANSVCAGSDFKWDTTAAGCTDLYGTGTQFDSTWSGHACLDSTGATTVVQDASATCYQTQASISEADLVDYKANPKQCAVKPIYEEDDDDADGGSELVMSGGLVAIGLTFTGITIAAIANAVQEQCALGPTIVYEAGTTHPYYIGPNLCTIGAHTYASKNTVRDASPRKVCRKFCEAASEKGELALKHVQGLTCYCKRK</sequence>
<feature type="chain" id="PRO_5035176706" evidence="1">
    <location>
        <begin position="28"/>
        <end position="1053"/>
    </location>
</feature>
<organism evidence="2 3">
    <name type="scientific">Pelagomonas calceolata</name>
    <dbReference type="NCBI Taxonomy" id="35677"/>
    <lineage>
        <taxon>Eukaryota</taxon>
        <taxon>Sar</taxon>
        <taxon>Stramenopiles</taxon>
        <taxon>Ochrophyta</taxon>
        <taxon>Pelagophyceae</taxon>
        <taxon>Pelagomonadales</taxon>
        <taxon>Pelagomonadaceae</taxon>
        <taxon>Pelagomonas</taxon>
    </lineage>
</organism>
<evidence type="ECO:0000313" key="2">
    <source>
        <dbReference type="EMBL" id="CAH0375841.1"/>
    </source>
</evidence>
<gene>
    <name evidence="2" type="ORF">PECAL_5P03890</name>
</gene>
<dbReference type="EMBL" id="CAKKNE010000005">
    <property type="protein sequence ID" value="CAH0375841.1"/>
    <property type="molecule type" value="Genomic_DNA"/>
</dbReference>
<accession>A0A8J2SVQ7</accession>
<proteinExistence type="predicted"/>